<dbReference type="EMBL" id="CAJNOJ010000828">
    <property type="protein sequence ID" value="CAF1526711.1"/>
    <property type="molecule type" value="Genomic_DNA"/>
</dbReference>
<dbReference type="AlphaFoldDB" id="A0A815YLK4"/>
<gene>
    <name evidence="2" type="ORF">EDS130_LOCUS44258</name>
    <name evidence="3" type="ORF">XAT740_LOCUS44601</name>
</gene>
<evidence type="ECO:0000313" key="2">
    <source>
        <dbReference type="EMBL" id="CAF1526711.1"/>
    </source>
</evidence>
<keyword evidence="4" id="KW-1185">Reference proteome</keyword>
<comment type="caution">
    <text evidence="3">The sequence shown here is derived from an EMBL/GenBank/DDBJ whole genome shotgun (WGS) entry which is preliminary data.</text>
</comment>
<dbReference type="OrthoDB" id="9990589at2759"/>
<accession>A0A815YLK4</accession>
<feature type="chain" id="PRO_5035688483" evidence="1">
    <location>
        <begin position="33"/>
        <end position="230"/>
    </location>
</feature>
<evidence type="ECO:0000313" key="3">
    <source>
        <dbReference type="EMBL" id="CAF1572311.1"/>
    </source>
</evidence>
<keyword evidence="1" id="KW-0732">Signal</keyword>
<proteinExistence type="predicted"/>
<organism evidence="3 4">
    <name type="scientific">Adineta ricciae</name>
    <name type="common">Rotifer</name>
    <dbReference type="NCBI Taxonomy" id="249248"/>
    <lineage>
        <taxon>Eukaryota</taxon>
        <taxon>Metazoa</taxon>
        <taxon>Spiralia</taxon>
        <taxon>Gnathifera</taxon>
        <taxon>Rotifera</taxon>
        <taxon>Eurotatoria</taxon>
        <taxon>Bdelloidea</taxon>
        <taxon>Adinetida</taxon>
        <taxon>Adinetidae</taxon>
        <taxon>Adineta</taxon>
    </lineage>
</organism>
<protein>
    <submittedName>
        <fullName evidence="3">Uncharacterized protein</fullName>
    </submittedName>
</protein>
<evidence type="ECO:0000313" key="4">
    <source>
        <dbReference type="Proteomes" id="UP000663828"/>
    </source>
</evidence>
<dbReference type="EMBL" id="CAJNOR010005679">
    <property type="protein sequence ID" value="CAF1572311.1"/>
    <property type="molecule type" value="Genomic_DNA"/>
</dbReference>
<sequence>MCNDRTCNEVFRRILQFFFFLCLIHAIRTKSAQKIVDCQRYFKTKDCVYFPCMDTHYFCGRDNYLTRFTYDFCLLSTKKYVAQLNLNGQLYFNYTNQCVMKLADEKLTEPTISARFTCADLQKLMFENHLQCLQNYPNKPIDFCTIICDNLQVIINLFLHLNQQSSDINRLLIQTGRKCGATIQESPIMTIPSILMSICLDRKNARLKGDITNVMLNRRYEVNDYEWISD</sequence>
<name>A0A815YLK4_ADIRI</name>
<reference evidence="3" key="1">
    <citation type="submission" date="2021-02" db="EMBL/GenBank/DDBJ databases">
        <authorList>
            <person name="Nowell W R."/>
        </authorList>
    </citation>
    <scope>NUCLEOTIDE SEQUENCE</scope>
</reference>
<dbReference type="Proteomes" id="UP000663828">
    <property type="component" value="Unassembled WGS sequence"/>
</dbReference>
<dbReference type="Proteomes" id="UP000663852">
    <property type="component" value="Unassembled WGS sequence"/>
</dbReference>
<evidence type="ECO:0000256" key="1">
    <source>
        <dbReference type="SAM" id="SignalP"/>
    </source>
</evidence>
<feature type="signal peptide" evidence="1">
    <location>
        <begin position="1"/>
        <end position="32"/>
    </location>
</feature>